<evidence type="ECO:0000256" key="2">
    <source>
        <dbReference type="ARBA" id="ARBA00022692"/>
    </source>
</evidence>
<dbReference type="EMBL" id="CP045894">
    <property type="protein sequence ID" value="QQP55598.1"/>
    <property type="molecule type" value="Genomic_DNA"/>
</dbReference>
<organism evidence="6 7">
    <name type="scientific">Caligus rogercresseyi</name>
    <name type="common">Sea louse</name>
    <dbReference type="NCBI Taxonomy" id="217165"/>
    <lineage>
        <taxon>Eukaryota</taxon>
        <taxon>Metazoa</taxon>
        <taxon>Ecdysozoa</taxon>
        <taxon>Arthropoda</taxon>
        <taxon>Crustacea</taxon>
        <taxon>Multicrustacea</taxon>
        <taxon>Hexanauplia</taxon>
        <taxon>Copepoda</taxon>
        <taxon>Siphonostomatoida</taxon>
        <taxon>Caligidae</taxon>
        <taxon>Caligus</taxon>
    </lineage>
</organism>
<evidence type="ECO:0000256" key="3">
    <source>
        <dbReference type="ARBA" id="ARBA00022989"/>
    </source>
</evidence>
<evidence type="ECO:0000256" key="5">
    <source>
        <dbReference type="SAM" id="Phobius"/>
    </source>
</evidence>
<protein>
    <submittedName>
        <fullName evidence="6">Organic cation transporter 1like</fullName>
    </submittedName>
</protein>
<dbReference type="AlphaFoldDB" id="A0A7T8KGX9"/>
<dbReference type="SUPFAM" id="SSF103473">
    <property type="entry name" value="MFS general substrate transporter"/>
    <property type="match status" value="1"/>
</dbReference>
<feature type="non-terminal residue" evidence="6">
    <location>
        <position position="96"/>
    </location>
</feature>
<evidence type="ECO:0000256" key="1">
    <source>
        <dbReference type="ARBA" id="ARBA00004141"/>
    </source>
</evidence>
<dbReference type="Proteomes" id="UP000595437">
    <property type="component" value="Chromosome 5"/>
</dbReference>
<evidence type="ECO:0000313" key="6">
    <source>
        <dbReference type="EMBL" id="QQP55598.1"/>
    </source>
</evidence>
<dbReference type="InterPro" id="IPR036259">
    <property type="entry name" value="MFS_trans_sf"/>
</dbReference>
<reference evidence="7" key="1">
    <citation type="submission" date="2021-01" db="EMBL/GenBank/DDBJ databases">
        <title>Caligus Genome Assembly.</title>
        <authorList>
            <person name="Gallardo-Escarate C."/>
        </authorList>
    </citation>
    <scope>NUCLEOTIDE SEQUENCE [LARGE SCALE GENOMIC DNA]</scope>
</reference>
<dbReference type="GO" id="GO:0016020">
    <property type="term" value="C:membrane"/>
    <property type="evidence" value="ECO:0007669"/>
    <property type="project" value="UniProtKB-SubCell"/>
</dbReference>
<sequence length="96" mass="11133">MGPGYRTFAGMMICMFFAVSLMILAGLAYIFNSWFSLAIVTSAPFVLLFSYWFFVPESPRWLLSYNRVEEAEVIIQKIAKWNNKDIPDHLWKGLSK</sequence>
<evidence type="ECO:0000256" key="4">
    <source>
        <dbReference type="ARBA" id="ARBA00023136"/>
    </source>
</evidence>
<dbReference type="PANTHER" id="PTHR24064">
    <property type="entry name" value="SOLUTE CARRIER FAMILY 22 MEMBER"/>
    <property type="match status" value="1"/>
</dbReference>
<dbReference type="Gene3D" id="1.20.1250.20">
    <property type="entry name" value="MFS general substrate transporter like domains"/>
    <property type="match status" value="1"/>
</dbReference>
<dbReference type="InterPro" id="IPR005828">
    <property type="entry name" value="MFS_sugar_transport-like"/>
</dbReference>
<gene>
    <name evidence="6" type="ORF">FKW44_008846</name>
</gene>
<proteinExistence type="predicted"/>
<dbReference type="Pfam" id="PF00083">
    <property type="entry name" value="Sugar_tr"/>
    <property type="match status" value="1"/>
</dbReference>
<keyword evidence="7" id="KW-1185">Reference proteome</keyword>
<keyword evidence="2 5" id="KW-0812">Transmembrane</keyword>
<evidence type="ECO:0000313" key="7">
    <source>
        <dbReference type="Proteomes" id="UP000595437"/>
    </source>
</evidence>
<dbReference type="OrthoDB" id="2544694at2759"/>
<keyword evidence="4 5" id="KW-0472">Membrane</keyword>
<name>A0A7T8KGX9_CALRO</name>
<feature type="transmembrane region" description="Helical" evidence="5">
    <location>
        <begin position="37"/>
        <end position="55"/>
    </location>
</feature>
<keyword evidence="3 5" id="KW-1133">Transmembrane helix</keyword>
<feature type="transmembrane region" description="Helical" evidence="5">
    <location>
        <begin position="7"/>
        <end position="31"/>
    </location>
</feature>
<accession>A0A7T8KGX9</accession>
<comment type="subcellular location">
    <subcellularLocation>
        <location evidence="1">Membrane</location>
        <topology evidence="1">Multi-pass membrane protein</topology>
    </subcellularLocation>
</comment>
<dbReference type="GO" id="GO:0022857">
    <property type="term" value="F:transmembrane transporter activity"/>
    <property type="evidence" value="ECO:0007669"/>
    <property type="project" value="InterPro"/>
</dbReference>